<keyword evidence="3" id="KW-1185">Reference proteome</keyword>
<feature type="signal peptide" evidence="1">
    <location>
        <begin position="1"/>
        <end position="23"/>
    </location>
</feature>
<gene>
    <name evidence="2" type="ORF">K444DRAFT_607690</name>
</gene>
<protein>
    <recommendedName>
        <fullName evidence="4">Secreted protein</fullName>
    </recommendedName>
</protein>
<accession>A0A2J6TTC0</accession>
<dbReference type="AlphaFoldDB" id="A0A2J6TTC0"/>
<evidence type="ECO:0008006" key="4">
    <source>
        <dbReference type="Google" id="ProtNLM"/>
    </source>
</evidence>
<sequence length="78" mass="9046">MRMRMRMWAFLFLLLISISGGKAYRCSLCLVQKRATARAFQESVEPERTKAVVRGALEGKSSRSQPRSLFGDKFWRVF</sequence>
<reference evidence="2 3" key="1">
    <citation type="submission" date="2016-04" db="EMBL/GenBank/DDBJ databases">
        <title>A degradative enzymes factory behind the ericoid mycorrhizal symbiosis.</title>
        <authorList>
            <consortium name="DOE Joint Genome Institute"/>
            <person name="Martino E."/>
            <person name="Morin E."/>
            <person name="Grelet G."/>
            <person name="Kuo A."/>
            <person name="Kohler A."/>
            <person name="Daghino S."/>
            <person name="Barry K."/>
            <person name="Choi C."/>
            <person name="Cichocki N."/>
            <person name="Clum A."/>
            <person name="Copeland A."/>
            <person name="Hainaut M."/>
            <person name="Haridas S."/>
            <person name="Labutti K."/>
            <person name="Lindquist E."/>
            <person name="Lipzen A."/>
            <person name="Khouja H.-R."/>
            <person name="Murat C."/>
            <person name="Ohm R."/>
            <person name="Olson A."/>
            <person name="Spatafora J."/>
            <person name="Veneault-Fourrey C."/>
            <person name="Henrissat B."/>
            <person name="Grigoriev I."/>
            <person name="Martin F."/>
            <person name="Perotto S."/>
        </authorList>
    </citation>
    <scope>NUCLEOTIDE SEQUENCE [LARGE SCALE GENOMIC DNA]</scope>
    <source>
        <strain evidence="2 3">E</strain>
    </source>
</reference>
<proteinExistence type="predicted"/>
<evidence type="ECO:0000313" key="3">
    <source>
        <dbReference type="Proteomes" id="UP000235371"/>
    </source>
</evidence>
<dbReference type="GeneID" id="36587293"/>
<dbReference type="EMBL" id="KZ613745">
    <property type="protein sequence ID" value="PMD66255.1"/>
    <property type="molecule type" value="Genomic_DNA"/>
</dbReference>
<name>A0A2J6TTC0_9HELO</name>
<organism evidence="2 3">
    <name type="scientific">Hyaloscypha bicolor E</name>
    <dbReference type="NCBI Taxonomy" id="1095630"/>
    <lineage>
        <taxon>Eukaryota</taxon>
        <taxon>Fungi</taxon>
        <taxon>Dikarya</taxon>
        <taxon>Ascomycota</taxon>
        <taxon>Pezizomycotina</taxon>
        <taxon>Leotiomycetes</taxon>
        <taxon>Helotiales</taxon>
        <taxon>Hyaloscyphaceae</taxon>
        <taxon>Hyaloscypha</taxon>
        <taxon>Hyaloscypha bicolor</taxon>
    </lineage>
</organism>
<dbReference type="RefSeq" id="XP_024743159.1">
    <property type="nucleotide sequence ID" value="XM_024879216.1"/>
</dbReference>
<evidence type="ECO:0000256" key="1">
    <source>
        <dbReference type="SAM" id="SignalP"/>
    </source>
</evidence>
<feature type="chain" id="PRO_5014337207" description="Secreted protein" evidence="1">
    <location>
        <begin position="24"/>
        <end position="78"/>
    </location>
</feature>
<dbReference type="InParanoid" id="A0A2J6TTC0"/>
<evidence type="ECO:0000313" key="2">
    <source>
        <dbReference type="EMBL" id="PMD66255.1"/>
    </source>
</evidence>
<keyword evidence="1" id="KW-0732">Signal</keyword>
<dbReference type="Proteomes" id="UP000235371">
    <property type="component" value="Unassembled WGS sequence"/>
</dbReference>